<sequence length="148" mass="17656">MVPKLVKPPHNPRWNTRKADWPLFRESITSQLRETPRLNDLNEQDARRTAAFHTAANQAIPLTKMPKKHYKDWWYHNKNVQEYKHTINQAKKLHRRHNTDTTCALLKAATRTEREGTKAIRNNKWIDWCASLDPHTNISKMWKQIRTI</sequence>
<comment type="caution">
    <text evidence="1">The sequence shown here is derived from an EMBL/GenBank/DDBJ whole genome shotgun (WGS) entry which is preliminary data.</text>
</comment>
<name>A0A5B7EEE6_PORTR</name>
<reference evidence="1 2" key="1">
    <citation type="submission" date="2019-05" db="EMBL/GenBank/DDBJ databases">
        <title>Another draft genome of Portunus trituberculatus and its Hox gene families provides insights of decapod evolution.</title>
        <authorList>
            <person name="Jeong J.-H."/>
            <person name="Song I."/>
            <person name="Kim S."/>
            <person name="Choi T."/>
            <person name="Kim D."/>
            <person name="Ryu S."/>
            <person name="Kim W."/>
        </authorList>
    </citation>
    <scope>NUCLEOTIDE SEQUENCE [LARGE SCALE GENOMIC DNA]</scope>
    <source>
        <tissue evidence="1">Muscle</tissue>
    </source>
</reference>
<keyword evidence="2" id="KW-1185">Reference proteome</keyword>
<gene>
    <name evidence="1" type="ORF">E2C01_024975</name>
</gene>
<dbReference type="EMBL" id="VSRR010002483">
    <property type="protein sequence ID" value="MPC31679.1"/>
    <property type="molecule type" value="Genomic_DNA"/>
</dbReference>
<dbReference type="Proteomes" id="UP000324222">
    <property type="component" value="Unassembled WGS sequence"/>
</dbReference>
<dbReference type="AlphaFoldDB" id="A0A5B7EEE6"/>
<evidence type="ECO:0000313" key="1">
    <source>
        <dbReference type="EMBL" id="MPC31679.1"/>
    </source>
</evidence>
<protein>
    <submittedName>
        <fullName evidence="1">Uncharacterized protein</fullName>
    </submittedName>
</protein>
<organism evidence="1 2">
    <name type="scientific">Portunus trituberculatus</name>
    <name type="common">Swimming crab</name>
    <name type="synonym">Neptunus trituberculatus</name>
    <dbReference type="NCBI Taxonomy" id="210409"/>
    <lineage>
        <taxon>Eukaryota</taxon>
        <taxon>Metazoa</taxon>
        <taxon>Ecdysozoa</taxon>
        <taxon>Arthropoda</taxon>
        <taxon>Crustacea</taxon>
        <taxon>Multicrustacea</taxon>
        <taxon>Malacostraca</taxon>
        <taxon>Eumalacostraca</taxon>
        <taxon>Eucarida</taxon>
        <taxon>Decapoda</taxon>
        <taxon>Pleocyemata</taxon>
        <taxon>Brachyura</taxon>
        <taxon>Eubrachyura</taxon>
        <taxon>Portunoidea</taxon>
        <taxon>Portunidae</taxon>
        <taxon>Portuninae</taxon>
        <taxon>Portunus</taxon>
    </lineage>
</organism>
<dbReference type="OrthoDB" id="6373033at2759"/>
<accession>A0A5B7EEE6</accession>
<proteinExistence type="predicted"/>
<evidence type="ECO:0000313" key="2">
    <source>
        <dbReference type="Proteomes" id="UP000324222"/>
    </source>
</evidence>